<feature type="non-terminal residue" evidence="1">
    <location>
        <position position="136"/>
    </location>
</feature>
<evidence type="ECO:0000313" key="1">
    <source>
        <dbReference type="EMBL" id="GAF97665.1"/>
    </source>
</evidence>
<reference evidence="1" key="1">
    <citation type="journal article" date="2014" name="Front. Microbiol.">
        <title>High frequency of phylogenetically diverse reductive dehalogenase-homologous genes in deep subseafloor sedimentary metagenomes.</title>
        <authorList>
            <person name="Kawai M."/>
            <person name="Futagami T."/>
            <person name="Toyoda A."/>
            <person name="Takaki Y."/>
            <person name="Nishi S."/>
            <person name="Hori S."/>
            <person name="Arai W."/>
            <person name="Tsubouchi T."/>
            <person name="Morono Y."/>
            <person name="Uchiyama I."/>
            <person name="Ito T."/>
            <person name="Fujiyama A."/>
            <person name="Inagaki F."/>
            <person name="Takami H."/>
        </authorList>
    </citation>
    <scope>NUCLEOTIDE SEQUENCE</scope>
    <source>
        <strain evidence="1">Expedition CK06-06</strain>
    </source>
</reference>
<accession>X0VAM7</accession>
<gene>
    <name evidence="1" type="ORF">S01H1_28501</name>
</gene>
<protein>
    <submittedName>
        <fullName evidence="1">Uncharacterized protein</fullName>
    </submittedName>
</protein>
<name>X0VAM7_9ZZZZ</name>
<comment type="caution">
    <text evidence="1">The sequence shown here is derived from an EMBL/GenBank/DDBJ whole genome shotgun (WGS) entry which is preliminary data.</text>
</comment>
<dbReference type="Gene3D" id="3.30.2000.20">
    <property type="match status" value="1"/>
</dbReference>
<sequence>MGASTRTPAQFRETIRTAFGAAWTAAGEDLAIIAWNNLSFNPAALDNYVFLDLAHSTGTLASLGTGTEIQVRRTAIFAAQLFVKHNTGQSRADDLAEIVLDFLESAKLTGIRIREISMTEAGRVNDFFQVNVSAQI</sequence>
<organism evidence="1">
    <name type="scientific">marine sediment metagenome</name>
    <dbReference type="NCBI Taxonomy" id="412755"/>
    <lineage>
        <taxon>unclassified sequences</taxon>
        <taxon>metagenomes</taxon>
        <taxon>ecological metagenomes</taxon>
    </lineage>
</organism>
<dbReference type="EMBL" id="BARS01017426">
    <property type="protein sequence ID" value="GAF97665.1"/>
    <property type="molecule type" value="Genomic_DNA"/>
</dbReference>
<dbReference type="AlphaFoldDB" id="X0VAM7"/>
<proteinExistence type="predicted"/>